<evidence type="ECO:0000256" key="1">
    <source>
        <dbReference type="ARBA" id="ARBA00022679"/>
    </source>
</evidence>
<keyword evidence="2" id="KW-0012">Acyltransferase</keyword>
<keyword evidence="1" id="KW-0808">Transferase</keyword>
<evidence type="ECO:0000313" key="5">
    <source>
        <dbReference type="Proteomes" id="UP001438953"/>
    </source>
</evidence>
<evidence type="ECO:0000313" key="4">
    <source>
        <dbReference type="EMBL" id="MER5171837.1"/>
    </source>
</evidence>
<dbReference type="CDD" id="cd04301">
    <property type="entry name" value="NAT_SF"/>
    <property type="match status" value="1"/>
</dbReference>
<name>A0ABV1SG03_9RHOB</name>
<organism evidence="4 5">
    <name type="scientific">Thioclava kandeliae</name>
    <dbReference type="NCBI Taxonomy" id="3070818"/>
    <lineage>
        <taxon>Bacteria</taxon>
        <taxon>Pseudomonadati</taxon>
        <taxon>Pseudomonadota</taxon>
        <taxon>Alphaproteobacteria</taxon>
        <taxon>Rhodobacterales</taxon>
        <taxon>Paracoccaceae</taxon>
        <taxon>Thioclava</taxon>
    </lineage>
</organism>
<feature type="domain" description="N-acetyltransferase" evidence="3">
    <location>
        <begin position="1"/>
        <end position="145"/>
    </location>
</feature>
<gene>
    <name evidence="4" type="ORF">VSX56_08605</name>
</gene>
<dbReference type="RefSeq" id="WP_350936405.1">
    <property type="nucleotide sequence ID" value="NZ_JAYWLC010000005.1"/>
</dbReference>
<dbReference type="Gene3D" id="3.40.630.30">
    <property type="match status" value="1"/>
</dbReference>
<protein>
    <submittedName>
        <fullName evidence="4">GNAT family N-acetyltransferase</fullName>
    </submittedName>
</protein>
<dbReference type="PANTHER" id="PTHR43877:SF2">
    <property type="entry name" value="AMINOALKYLPHOSPHONATE N-ACETYLTRANSFERASE-RELATED"/>
    <property type="match status" value="1"/>
</dbReference>
<dbReference type="EMBL" id="JAYWLC010000005">
    <property type="protein sequence ID" value="MER5171837.1"/>
    <property type="molecule type" value="Genomic_DNA"/>
</dbReference>
<dbReference type="InterPro" id="IPR000182">
    <property type="entry name" value="GNAT_dom"/>
</dbReference>
<dbReference type="InterPro" id="IPR016181">
    <property type="entry name" value="Acyl_CoA_acyltransferase"/>
</dbReference>
<evidence type="ECO:0000259" key="3">
    <source>
        <dbReference type="PROSITE" id="PS51186"/>
    </source>
</evidence>
<dbReference type="PANTHER" id="PTHR43877">
    <property type="entry name" value="AMINOALKYLPHOSPHONATE N-ACETYLTRANSFERASE-RELATED-RELATED"/>
    <property type="match status" value="1"/>
</dbReference>
<dbReference type="SUPFAM" id="SSF55729">
    <property type="entry name" value="Acyl-CoA N-acyltransferases (Nat)"/>
    <property type="match status" value="1"/>
</dbReference>
<evidence type="ECO:0000256" key="2">
    <source>
        <dbReference type="ARBA" id="ARBA00023315"/>
    </source>
</evidence>
<proteinExistence type="predicted"/>
<accession>A0ABV1SG03</accession>
<sequence>MIRLATPHDEAAIRACAIEAYTPYIARMGREPAPMGADYAAQIARGVVYVEEEESLLGFITFYDEGDHILLENVAVTQAVRGRGTGRKLIGLCEAAAQALGKPVRLYTNATMVENLEIYPRLGYTKIDEREENGFHRVYFEKNPA</sequence>
<keyword evidence="5" id="KW-1185">Reference proteome</keyword>
<reference evidence="4 5" key="1">
    <citation type="submission" date="2024-01" db="EMBL/GenBank/DDBJ databases">
        <authorList>
            <person name="Deng Y."/>
            <person name="Su J."/>
        </authorList>
    </citation>
    <scope>NUCLEOTIDE SEQUENCE [LARGE SCALE GENOMIC DNA]</scope>
    <source>
        <strain evidence="4 5">CPCC 100088</strain>
    </source>
</reference>
<dbReference type="Proteomes" id="UP001438953">
    <property type="component" value="Unassembled WGS sequence"/>
</dbReference>
<dbReference type="Pfam" id="PF13508">
    <property type="entry name" value="Acetyltransf_7"/>
    <property type="match status" value="1"/>
</dbReference>
<dbReference type="PROSITE" id="PS51186">
    <property type="entry name" value="GNAT"/>
    <property type="match status" value="1"/>
</dbReference>
<comment type="caution">
    <text evidence="4">The sequence shown here is derived from an EMBL/GenBank/DDBJ whole genome shotgun (WGS) entry which is preliminary data.</text>
</comment>
<dbReference type="InterPro" id="IPR050832">
    <property type="entry name" value="Bact_Acetyltransf"/>
</dbReference>
<reference evidence="4 5" key="2">
    <citation type="submission" date="2024-06" db="EMBL/GenBank/DDBJ databases">
        <title>Thioclava kandeliae sp. nov. from a rhizosphere soil sample of Kandelia candel in a mangrove.</title>
        <authorList>
            <person name="Mu T."/>
        </authorList>
    </citation>
    <scope>NUCLEOTIDE SEQUENCE [LARGE SCALE GENOMIC DNA]</scope>
    <source>
        <strain evidence="4 5">CPCC 100088</strain>
    </source>
</reference>